<evidence type="ECO:0000313" key="10">
    <source>
        <dbReference type="Proteomes" id="UP001501624"/>
    </source>
</evidence>
<reference evidence="10" key="1">
    <citation type="journal article" date="2019" name="Int. J. Syst. Evol. Microbiol.">
        <title>The Global Catalogue of Microorganisms (GCM) 10K type strain sequencing project: providing services to taxonomists for standard genome sequencing and annotation.</title>
        <authorList>
            <consortium name="The Broad Institute Genomics Platform"/>
            <consortium name="The Broad Institute Genome Sequencing Center for Infectious Disease"/>
            <person name="Wu L."/>
            <person name="Ma J."/>
        </authorList>
    </citation>
    <scope>NUCLEOTIDE SEQUENCE [LARGE SCALE GENOMIC DNA]</scope>
    <source>
        <strain evidence="10">JCM 17017</strain>
    </source>
</reference>
<dbReference type="InterPro" id="IPR011701">
    <property type="entry name" value="MFS"/>
</dbReference>
<keyword evidence="5 7" id="KW-1133">Transmembrane helix</keyword>
<dbReference type="PROSITE" id="PS50850">
    <property type="entry name" value="MFS"/>
    <property type="match status" value="1"/>
</dbReference>
<keyword evidence="10" id="KW-1185">Reference proteome</keyword>
<feature type="domain" description="Major facilitator superfamily (MFS) profile" evidence="8">
    <location>
        <begin position="20"/>
        <end position="168"/>
    </location>
</feature>
<dbReference type="SUPFAM" id="SSF103473">
    <property type="entry name" value="MFS general substrate transporter"/>
    <property type="match status" value="1"/>
</dbReference>
<feature type="transmembrane region" description="Helical" evidence="7">
    <location>
        <begin position="87"/>
        <end position="112"/>
    </location>
</feature>
<feature type="transmembrane region" description="Helical" evidence="7">
    <location>
        <begin position="148"/>
        <end position="167"/>
    </location>
</feature>
<accession>A0ABP7ILE3</accession>
<keyword evidence="3" id="KW-1003">Cell membrane</keyword>
<evidence type="ECO:0000256" key="6">
    <source>
        <dbReference type="ARBA" id="ARBA00023136"/>
    </source>
</evidence>
<dbReference type="PROSITE" id="PS00216">
    <property type="entry name" value="SUGAR_TRANSPORT_1"/>
    <property type="match status" value="1"/>
</dbReference>
<gene>
    <name evidence="9" type="ORF">GCM10022380_45320</name>
</gene>
<feature type="transmembrane region" description="Helical" evidence="7">
    <location>
        <begin position="18"/>
        <end position="42"/>
    </location>
</feature>
<evidence type="ECO:0000259" key="8">
    <source>
        <dbReference type="PROSITE" id="PS50850"/>
    </source>
</evidence>
<name>A0ABP7ILE3_9PSEU</name>
<dbReference type="PANTHER" id="PTHR42718:SF46">
    <property type="entry name" value="BLR6921 PROTEIN"/>
    <property type="match status" value="1"/>
</dbReference>
<proteinExistence type="predicted"/>
<evidence type="ECO:0000256" key="7">
    <source>
        <dbReference type="SAM" id="Phobius"/>
    </source>
</evidence>
<protein>
    <recommendedName>
        <fullName evidence="8">Major facilitator superfamily (MFS) profile domain-containing protein</fullName>
    </recommendedName>
</protein>
<keyword evidence="2" id="KW-0813">Transport</keyword>
<sequence length="168" mass="16886">MTTTTPAPVTAPADSRKWWALAVVGLAQLLVIIDTTIVNIALPTAQADLGMSDVARQWAITAYTLTFGGLLLLGGRLADRLGRKNTLIVGALGFAAASALGGMATGSGLLIAARAAQGVFAALLAPSTLSLLTITFTEAKERAKAFGIYSAIMMSGGAVGLVAGGALA</sequence>
<comment type="subcellular location">
    <subcellularLocation>
        <location evidence="1">Cell membrane</location>
        <topology evidence="1">Multi-pass membrane protein</topology>
    </subcellularLocation>
</comment>
<dbReference type="InterPro" id="IPR036259">
    <property type="entry name" value="MFS_trans_sf"/>
</dbReference>
<dbReference type="Proteomes" id="UP001501624">
    <property type="component" value="Unassembled WGS sequence"/>
</dbReference>
<dbReference type="InterPro" id="IPR020846">
    <property type="entry name" value="MFS_dom"/>
</dbReference>
<evidence type="ECO:0000256" key="2">
    <source>
        <dbReference type="ARBA" id="ARBA00022448"/>
    </source>
</evidence>
<feature type="transmembrane region" description="Helical" evidence="7">
    <location>
        <begin position="54"/>
        <end position="75"/>
    </location>
</feature>
<evidence type="ECO:0000256" key="1">
    <source>
        <dbReference type="ARBA" id="ARBA00004651"/>
    </source>
</evidence>
<keyword evidence="4 7" id="KW-0812">Transmembrane</keyword>
<keyword evidence="6 7" id="KW-0472">Membrane</keyword>
<dbReference type="InterPro" id="IPR005829">
    <property type="entry name" value="Sugar_transporter_CS"/>
</dbReference>
<evidence type="ECO:0000256" key="4">
    <source>
        <dbReference type="ARBA" id="ARBA00022692"/>
    </source>
</evidence>
<evidence type="ECO:0000256" key="3">
    <source>
        <dbReference type="ARBA" id="ARBA00022475"/>
    </source>
</evidence>
<comment type="caution">
    <text evidence="9">The sequence shown here is derived from an EMBL/GenBank/DDBJ whole genome shotgun (WGS) entry which is preliminary data.</text>
</comment>
<dbReference type="Gene3D" id="1.20.1720.10">
    <property type="entry name" value="Multidrug resistance protein D"/>
    <property type="match status" value="1"/>
</dbReference>
<dbReference type="PANTHER" id="PTHR42718">
    <property type="entry name" value="MAJOR FACILITATOR SUPERFAMILY MULTIDRUG TRANSPORTER MFSC"/>
    <property type="match status" value="1"/>
</dbReference>
<evidence type="ECO:0000313" key="9">
    <source>
        <dbReference type="EMBL" id="GAA3821215.1"/>
    </source>
</evidence>
<organism evidence="9 10">
    <name type="scientific">Amycolatopsis tucumanensis</name>
    <dbReference type="NCBI Taxonomy" id="401106"/>
    <lineage>
        <taxon>Bacteria</taxon>
        <taxon>Bacillati</taxon>
        <taxon>Actinomycetota</taxon>
        <taxon>Actinomycetes</taxon>
        <taxon>Pseudonocardiales</taxon>
        <taxon>Pseudonocardiaceae</taxon>
        <taxon>Amycolatopsis</taxon>
    </lineage>
</organism>
<dbReference type="Pfam" id="PF07690">
    <property type="entry name" value="MFS_1"/>
    <property type="match status" value="1"/>
</dbReference>
<evidence type="ECO:0000256" key="5">
    <source>
        <dbReference type="ARBA" id="ARBA00022989"/>
    </source>
</evidence>
<feature type="transmembrane region" description="Helical" evidence="7">
    <location>
        <begin position="118"/>
        <end position="136"/>
    </location>
</feature>
<dbReference type="EMBL" id="BAABCM010000006">
    <property type="protein sequence ID" value="GAA3821215.1"/>
    <property type="molecule type" value="Genomic_DNA"/>
</dbReference>